<dbReference type="AlphaFoldDB" id="A0A3M7RFD9"/>
<reference evidence="1 2" key="1">
    <citation type="journal article" date="2018" name="Sci. Rep.">
        <title>Genomic signatures of local adaptation to the degree of environmental predictability in rotifers.</title>
        <authorList>
            <person name="Franch-Gras L."/>
            <person name="Hahn C."/>
            <person name="Garcia-Roger E.M."/>
            <person name="Carmona M.J."/>
            <person name="Serra M."/>
            <person name="Gomez A."/>
        </authorList>
    </citation>
    <scope>NUCLEOTIDE SEQUENCE [LARGE SCALE GENOMIC DNA]</scope>
    <source>
        <strain evidence="1">HYR1</strain>
    </source>
</reference>
<dbReference type="Proteomes" id="UP000276133">
    <property type="component" value="Unassembled WGS sequence"/>
</dbReference>
<evidence type="ECO:0000313" key="2">
    <source>
        <dbReference type="Proteomes" id="UP000276133"/>
    </source>
</evidence>
<comment type="caution">
    <text evidence="1">The sequence shown here is derived from an EMBL/GenBank/DDBJ whole genome shotgun (WGS) entry which is preliminary data.</text>
</comment>
<evidence type="ECO:0000313" key="1">
    <source>
        <dbReference type="EMBL" id="RNA21968.1"/>
    </source>
</evidence>
<sequence length="63" mass="7450">MKSFELTFERSASCTFEVKLLLPKKRKTEEKKEDKKFDKNPGVLFPFPDNCPWTIIFSTYLNS</sequence>
<gene>
    <name evidence="1" type="ORF">BpHYR1_003924</name>
</gene>
<dbReference type="EMBL" id="REGN01003555">
    <property type="protein sequence ID" value="RNA21968.1"/>
    <property type="molecule type" value="Genomic_DNA"/>
</dbReference>
<proteinExistence type="predicted"/>
<keyword evidence="2" id="KW-1185">Reference proteome</keyword>
<organism evidence="1 2">
    <name type="scientific">Brachionus plicatilis</name>
    <name type="common">Marine rotifer</name>
    <name type="synonym">Brachionus muelleri</name>
    <dbReference type="NCBI Taxonomy" id="10195"/>
    <lineage>
        <taxon>Eukaryota</taxon>
        <taxon>Metazoa</taxon>
        <taxon>Spiralia</taxon>
        <taxon>Gnathifera</taxon>
        <taxon>Rotifera</taxon>
        <taxon>Eurotatoria</taxon>
        <taxon>Monogononta</taxon>
        <taxon>Pseudotrocha</taxon>
        <taxon>Ploima</taxon>
        <taxon>Brachionidae</taxon>
        <taxon>Brachionus</taxon>
    </lineage>
</organism>
<protein>
    <submittedName>
        <fullName evidence="1">Uncharacterized protein</fullName>
    </submittedName>
</protein>
<name>A0A3M7RFD9_BRAPC</name>
<accession>A0A3M7RFD9</accession>